<evidence type="ECO:0000256" key="2">
    <source>
        <dbReference type="ARBA" id="ARBA00010139"/>
    </source>
</evidence>
<dbReference type="OrthoDB" id="66881at2759"/>
<evidence type="ECO:0000313" key="8">
    <source>
        <dbReference type="Proteomes" id="UP000077266"/>
    </source>
</evidence>
<proteinExistence type="inferred from homology"/>
<dbReference type="InParanoid" id="A0A165IFV0"/>
<evidence type="ECO:0000256" key="5">
    <source>
        <dbReference type="ARBA" id="ARBA00022857"/>
    </source>
</evidence>
<dbReference type="Pfam" id="PF13450">
    <property type="entry name" value="NAD_binding_8"/>
    <property type="match status" value="1"/>
</dbReference>
<accession>A0A165IFV0</accession>
<dbReference type="PANTHER" id="PTHR43098">
    <property type="entry name" value="L-ORNITHINE N(5)-MONOOXYGENASE-RELATED"/>
    <property type="match status" value="1"/>
</dbReference>
<evidence type="ECO:0000256" key="1">
    <source>
        <dbReference type="ARBA" id="ARBA00001974"/>
    </source>
</evidence>
<keyword evidence="4" id="KW-0274">FAD</keyword>
<dbReference type="Proteomes" id="UP000077266">
    <property type="component" value="Unassembled WGS sequence"/>
</dbReference>
<dbReference type="InterPro" id="IPR050775">
    <property type="entry name" value="FAD-binding_Monooxygenases"/>
</dbReference>
<keyword evidence="5" id="KW-0521">NADP</keyword>
<dbReference type="PANTHER" id="PTHR43098:SF2">
    <property type="entry name" value="FAD-BINDING MONOOXYGENASE AUSB-RELATED"/>
    <property type="match status" value="1"/>
</dbReference>
<evidence type="ECO:0000256" key="3">
    <source>
        <dbReference type="ARBA" id="ARBA00022630"/>
    </source>
</evidence>
<protein>
    <submittedName>
        <fullName evidence="7">FAD/NAD(P)-binding domain-containing protein</fullName>
    </submittedName>
</protein>
<organism evidence="7 8">
    <name type="scientific">Exidia glandulosa HHB12029</name>
    <dbReference type="NCBI Taxonomy" id="1314781"/>
    <lineage>
        <taxon>Eukaryota</taxon>
        <taxon>Fungi</taxon>
        <taxon>Dikarya</taxon>
        <taxon>Basidiomycota</taxon>
        <taxon>Agaricomycotina</taxon>
        <taxon>Agaricomycetes</taxon>
        <taxon>Auriculariales</taxon>
        <taxon>Exidiaceae</taxon>
        <taxon>Exidia</taxon>
    </lineage>
</organism>
<evidence type="ECO:0000256" key="4">
    <source>
        <dbReference type="ARBA" id="ARBA00022827"/>
    </source>
</evidence>
<dbReference type="InterPro" id="IPR036188">
    <property type="entry name" value="FAD/NAD-bd_sf"/>
</dbReference>
<gene>
    <name evidence="7" type="ORF">EXIGLDRAFT_717326</name>
</gene>
<reference evidence="7 8" key="1">
    <citation type="journal article" date="2016" name="Mol. Biol. Evol.">
        <title>Comparative Genomics of Early-Diverging Mushroom-Forming Fungi Provides Insights into the Origins of Lignocellulose Decay Capabilities.</title>
        <authorList>
            <person name="Nagy L.G."/>
            <person name="Riley R."/>
            <person name="Tritt A."/>
            <person name="Adam C."/>
            <person name="Daum C."/>
            <person name="Floudas D."/>
            <person name="Sun H."/>
            <person name="Yadav J.S."/>
            <person name="Pangilinan J."/>
            <person name="Larsson K.H."/>
            <person name="Matsuura K."/>
            <person name="Barry K."/>
            <person name="Labutti K."/>
            <person name="Kuo R."/>
            <person name="Ohm R.A."/>
            <person name="Bhattacharya S.S."/>
            <person name="Shirouzu T."/>
            <person name="Yoshinaga Y."/>
            <person name="Martin F.M."/>
            <person name="Grigoriev I.V."/>
            <person name="Hibbett D.S."/>
        </authorList>
    </citation>
    <scope>NUCLEOTIDE SEQUENCE [LARGE SCALE GENOMIC DNA]</scope>
    <source>
        <strain evidence="7 8">HHB12029</strain>
    </source>
</reference>
<keyword evidence="3" id="KW-0285">Flavoprotein</keyword>
<sequence length="645" mass="71021">MAATWSPGTAAPDPAIQQKYVEERNKRIRAEGSAQFVDLNKSDQKILSEDPWADHAALNAAEPVLKDGDSVKFLVLGAGYGGLLFAVRLIQEGLSASDIRIIDDGAGFGGTWYWNRYPGLMCDVESYIYMPLLEETGYVPKHKYAYGPELREHAERIAKQWDLSDKAMWRTQAHAATWNDDTKRWSVAMKEGRGPGQQSRDLHLDAQFVFCASGLLNVPHIPKLPGLENFEGKYFHTARWDYSISGGSPTDPSLELLKGKRVGIIGTGATAVQVIPQLAKWAEHLYVFQRTPSAVDVRGQQETNMDTWKTEVATGKGWQRARTDNFNSWITDMASPNDPNLVNDGWTHIKAYKAIIGGKGRLGNMIPPEKIPEHVAALHEDDFERAQSLRARVDAIVKDKETAEKLKPWYPSWCKRPTFHDDYLPAFNQPNVTLVDTDGKGCSGMTPRGIIDAHTGKEYEIDVLVFSTGYRSPGGGSGSPAWRASMTISGRGGRSMDEKFVTEGAATLHGIASNGYPNLFFPGPLQATASANFMFVIDCLAQLSTYVAAEGLRKAADPTKVALEPSKEAEEAWSMQCLMRAGFYAGISGCTPSYMTNEGDRDKVVDMQEQMKAGRAAPWSEGIASFLKLVGEWKAEGKLSGYVGF</sequence>
<comment type="similarity">
    <text evidence="2">Belongs to the FAD-binding monooxygenase family.</text>
</comment>
<evidence type="ECO:0000313" key="7">
    <source>
        <dbReference type="EMBL" id="KZV93345.1"/>
    </source>
</evidence>
<dbReference type="GO" id="GO:0050661">
    <property type="term" value="F:NADP binding"/>
    <property type="evidence" value="ECO:0007669"/>
    <property type="project" value="InterPro"/>
</dbReference>
<name>A0A165IFV0_EXIGL</name>
<comment type="cofactor">
    <cofactor evidence="1">
        <name>FAD</name>
        <dbReference type="ChEBI" id="CHEBI:57692"/>
    </cofactor>
</comment>
<dbReference type="GO" id="GO:0004499">
    <property type="term" value="F:N,N-dimethylaniline monooxygenase activity"/>
    <property type="evidence" value="ECO:0007669"/>
    <property type="project" value="InterPro"/>
</dbReference>
<dbReference type="GO" id="GO:0050660">
    <property type="term" value="F:flavin adenine dinucleotide binding"/>
    <property type="evidence" value="ECO:0007669"/>
    <property type="project" value="InterPro"/>
</dbReference>
<dbReference type="EMBL" id="KV425991">
    <property type="protein sequence ID" value="KZV93345.1"/>
    <property type="molecule type" value="Genomic_DNA"/>
</dbReference>
<dbReference type="SUPFAM" id="SSF51905">
    <property type="entry name" value="FAD/NAD(P)-binding domain"/>
    <property type="match status" value="1"/>
</dbReference>
<evidence type="ECO:0000256" key="6">
    <source>
        <dbReference type="ARBA" id="ARBA00023002"/>
    </source>
</evidence>
<dbReference type="Pfam" id="PF00743">
    <property type="entry name" value="FMO-like"/>
    <property type="match status" value="1"/>
</dbReference>
<dbReference type="InterPro" id="IPR020946">
    <property type="entry name" value="Flavin_mOase-like"/>
</dbReference>
<dbReference type="AlphaFoldDB" id="A0A165IFV0"/>
<dbReference type="STRING" id="1314781.A0A165IFV0"/>
<keyword evidence="8" id="KW-1185">Reference proteome</keyword>
<dbReference type="Gene3D" id="3.50.50.60">
    <property type="entry name" value="FAD/NAD(P)-binding domain"/>
    <property type="match status" value="2"/>
</dbReference>
<keyword evidence="6" id="KW-0560">Oxidoreductase</keyword>